<evidence type="ECO:0000313" key="3">
    <source>
        <dbReference type="Proteomes" id="UP001365846"/>
    </source>
</evidence>
<dbReference type="PANTHER" id="PTHR42923">
    <property type="entry name" value="PROTOPORPHYRINOGEN OXIDASE"/>
    <property type="match status" value="1"/>
</dbReference>
<dbReference type="RefSeq" id="WP_340355223.1">
    <property type="nucleotide sequence ID" value="NZ_JBBKZU010000001.1"/>
</dbReference>
<sequence length="447" mass="47648">MGRVAIIGGGWAGMACAVEAVRAGHAVSVFEAARNWGGRARAVAATLPDGSEVLLDNGQHILIGAYTASLEVMARVGVDPRQALQRVPLNLRFPDGTGLSLPQLPSWLDRATRRIAPLDVLTGVLGARGWSWQDKLSLLKTSTLWQRQGFVCAGHETVSDLCAPLTPRVRAELTEPLCVSALNTPAAEASGQVFLRVLDEALFRTPGGSQLLLPRVDLGALFPDAADRWLRERGARTELGRRVRTVEPDGHGWRVDGELFDRVVLACSPWEAARIAVGIAPTWSATADGLAHEAITTVYLHGDAGLPAPFLALRCKPEAPAQFAFDRGRLGGPRGLLAFVISASGDDRELLQRQVTLQAREQLGLDGLRPVLTVMERRATFACTPGLVRPPMQLAPQLLACGDYIEGAYPGTIEGAVRSAIAAAAAPWNTPGRQARPEGLPAPVQSA</sequence>
<keyword evidence="3" id="KW-1185">Reference proteome</keyword>
<proteinExistence type="predicted"/>
<evidence type="ECO:0000313" key="2">
    <source>
        <dbReference type="EMBL" id="MEJ8809910.1"/>
    </source>
</evidence>
<dbReference type="InterPro" id="IPR002937">
    <property type="entry name" value="Amino_oxidase"/>
</dbReference>
<evidence type="ECO:0000259" key="1">
    <source>
        <dbReference type="Pfam" id="PF01593"/>
    </source>
</evidence>
<reference evidence="2 3" key="1">
    <citation type="submission" date="2024-03" db="EMBL/GenBank/DDBJ databases">
        <title>Novel species of the genus Variovorax.</title>
        <authorList>
            <person name="Liu Q."/>
            <person name="Xin Y.-H."/>
        </authorList>
    </citation>
    <scope>NUCLEOTIDE SEQUENCE [LARGE SCALE GENOMIC DNA]</scope>
    <source>
        <strain evidence="2 3">KACC 18899</strain>
    </source>
</reference>
<name>A0ABU8V8E6_9BURK</name>
<dbReference type="PROSITE" id="PS51257">
    <property type="entry name" value="PROKAR_LIPOPROTEIN"/>
    <property type="match status" value="1"/>
</dbReference>
<organism evidence="2 3">
    <name type="scientific">Variovorax ureilyticus</name>
    <dbReference type="NCBI Taxonomy" id="1836198"/>
    <lineage>
        <taxon>Bacteria</taxon>
        <taxon>Pseudomonadati</taxon>
        <taxon>Pseudomonadota</taxon>
        <taxon>Betaproteobacteria</taxon>
        <taxon>Burkholderiales</taxon>
        <taxon>Comamonadaceae</taxon>
        <taxon>Variovorax</taxon>
    </lineage>
</organism>
<dbReference type="PANTHER" id="PTHR42923:SF47">
    <property type="entry name" value="BLR3003 PROTEIN"/>
    <property type="match status" value="1"/>
</dbReference>
<feature type="domain" description="Amine oxidase" evidence="1">
    <location>
        <begin position="12"/>
        <end position="426"/>
    </location>
</feature>
<comment type="caution">
    <text evidence="2">The sequence shown here is derived from an EMBL/GenBank/DDBJ whole genome shotgun (WGS) entry which is preliminary data.</text>
</comment>
<dbReference type="NCBIfam" id="TIGR03467">
    <property type="entry name" value="HpnE"/>
    <property type="match status" value="1"/>
</dbReference>
<dbReference type="InterPro" id="IPR050464">
    <property type="entry name" value="Zeta_carotene_desat/Oxidored"/>
</dbReference>
<dbReference type="Proteomes" id="UP001365846">
    <property type="component" value="Unassembled WGS sequence"/>
</dbReference>
<accession>A0ABU8V8E6</accession>
<dbReference type="InterPro" id="IPR036188">
    <property type="entry name" value="FAD/NAD-bd_sf"/>
</dbReference>
<dbReference type="Gene3D" id="3.50.50.60">
    <property type="entry name" value="FAD/NAD(P)-binding domain"/>
    <property type="match status" value="1"/>
</dbReference>
<dbReference type="InterPro" id="IPR017830">
    <property type="entry name" value="SQase_HpnE"/>
</dbReference>
<dbReference type="EMBL" id="JBBKZU010000001">
    <property type="protein sequence ID" value="MEJ8809910.1"/>
    <property type="molecule type" value="Genomic_DNA"/>
</dbReference>
<dbReference type="EC" id="1.17.8.1" evidence="2"/>
<protein>
    <submittedName>
        <fullName evidence="2">Hydroxysqualene dehydroxylase HpnE</fullName>
        <ecNumber evidence="2">1.17.8.1</ecNumber>
    </submittedName>
</protein>
<keyword evidence="2" id="KW-0560">Oxidoreductase</keyword>
<gene>
    <name evidence="2" type="primary">hpnE</name>
    <name evidence="2" type="ORF">WKW77_02465</name>
</gene>
<dbReference type="SUPFAM" id="SSF51905">
    <property type="entry name" value="FAD/NAD(P)-binding domain"/>
    <property type="match status" value="1"/>
</dbReference>
<dbReference type="Pfam" id="PF01593">
    <property type="entry name" value="Amino_oxidase"/>
    <property type="match status" value="1"/>
</dbReference>
<dbReference type="GO" id="GO:0016491">
    <property type="term" value="F:oxidoreductase activity"/>
    <property type="evidence" value="ECO:0007669"/>
    <property type="project" value="UniProtKB-KW"/>
</dbReference>